<name>A0ACC2EHE4_DIPCM</name>
<comment type="caution">
    <text evidence="1">The sequence shown here is derived from an EMBL/GenBank/DDBJ whole genome shotgun (WGS) entry which is preliminary data.</text>
</comment>
<accession>A0ACC2EHE4</accession>
<protein>
    <submittedName>
        <fullName evidence="1">Uncharacterized protein</fullName>
    </submittedName>
</protein>
<proteinExistence type="predicted"/>
<reference evidence="2" key="1">
    <citation type="journal article" date="2024" name="Proc. Natl. Acad. Sci. U.S.A.">
        <title>Extraordinary preservation of gene collinearity over three hundred million years revealed in homosporous lycophytes.</title>
        <authorList>
            <person name="Li C."/>
            <person name="Wickell D."/>
            <person name="Kuo L.Y."/>
            <person name="Chen X."/>
            <person name="Nie B."/>
            <person name="Liao X."/>
            <person name="Peng D."/>
            <person name="Ji J."/>
            <person name="Jenkins J."/>
            <person name="Williams M."/>
            <person name="Shu S."/>
            <person name="Plott C."/>
            <person name="Barry K."/>
            <person name="Rajasekar S."/>
            <person name="Grimwood J."/>
            <person name="Han X."/>
            <person name="Sun S."/>
            <person name="Hou Z."/>
            <person name="He W."/>
            <person name="Dai G."/>
            <person name="Sun C."/>
            <person name="Schmutz J."/>
            <person name="Leebens-Mack J.H."/>
            <person name="Li F.W."/>
            <person name="Wang L."/>
        </authorList>
    </citation>
    <scope>NUCLEOTIDE SEQUENCE [LARGE SCALE GENOMIC DNA]</scope>
    <source>
        <strain evidence="2">cv. PW_Plant_1</strain>
    </source>
</reference>
<sequence length="1204" mass="137741">MKSFEMFWAEHWDSDGEISDSDFLGATESEKNVIELLDTLEDVEKVTSASNFLSMRPPHPVRDKYHLEGRRDYIFDAYAFNSSSYDLTVQCLENGRTPTEQELRSADPLFPEKKRYSKKFFEGVVGRWRKFCSSLEVIKVDRGDGMQRKALHVRWDRTNRIIAHRDEWLAIVDSHHVDRMTLKCLNLRATIQNISRNYITGSRRHGIPEEYIRARIAECSQCNEKCESNLLTDEAAYPSKRLRSTLPDRWPEVHTIPWQQVDSFIETLCIRHKVSLQKESVYRVARPEPSVVTTWVCSRGFVKSRWPGNSEMDNPSNVYKQQKFCCTFRVRTIIPVRLAMLPELASNAEGSPYVFQDPLRCNNMGEANARNVPAVSMSNDDIHEPPSKFSPCMDSSAMQFPKIIKLGPSNRNILPHARSDSNAEQPLSNVFDYRSNGHAQQVLFEQRNNLSSCGGVDEYPAQESSFIINPEHFLPYSHGTHSLDDSDRQNVVHSESSVLVTILVHRAHRGHDPFSKDDYIHFPVHSSAREAAIFELDLTSDLAAVSRASLRMDDFLKSRASDLEKATSRFFLTPKDIALLTVEFSSQGKILSTDWVKLLKEVEALRRTGTVIYFQQYDVFNPKEEKQPFVCVLMTSWMREMAMRFSADNVWALDSTFKACVRGLPLYAAAVPNQDGVGMPIFFMLCSADSGSRHESIAIRLALIAVFQQISVRPAAILINKSRTKYDALNEVISRDEKCWRAGKQVACRVLLCWFCTKKAWVENLLPQIPAANRKDVYLRLHNMIMAATESEFFALWTKFKEEYGKEEEIMNYLMFGWIGSACAWHGTWPMFGRLFDHGDMETISIVRQFWQFIRYSLFGGKINRSNYELLLALVGSASTGTRPGGTLEEFFRQKQILCDSRRYHNQASTSAERKRLAAADRYLVQYHENNTIFEVLSEPGFLFRLKNWGNDLSKAHTVNLLTNFCDCLDMMFTCEHLLAARLLVKHNFLEIYNLLERRNKEGDEPMTQVEDIDFAFLEDRDCQTESACEAEDCEMIGASNEWVSLVQEISQVQSQLTNLQSACDSRLLGLPIVEELTSFLNIQLKSLRFFTGVEQILAKGPQWSRMGIIKEHVKACQLRVVKFSHQSAAGAPSANSGPAKLAPTAPMFHPKVGFVQYYRHLKPPKVDKERCKLCGVYNVIGGVFDRTECKNCNRYLKMEAISS</sequence>
<dbReference type="EMBL" id="CM055093">
    <property type="protein sequence ID" value="KAJ7565906.1"/>
    <property type="molecule type" value="Genomic_DNA"/>
</dbReference>
<gene>
    <name evidence="1" type="ORF">O6H91_02G080200</name>
</gene>
<dbReference type="Proteomes" id="UP001162992">
    <property type="component" value="Chromosome 2"/>
</dbReference>
<keyword evidence="2" id="KW-1185">Reference proteome</keyword>
<evidence type="ECO:0000313" key="2">
    <source>
        <dbReference type="Proteomes" id="UP001162992"/>
    </source>
</evidence>
<organism evidence="1 2">
    <name type="scientific">Diphasiastrum complanatum</name>
    <name type="common">Issler's clubmoss</name>
    <name type="synonym">Lycopodium complanatum</name>
    <dbReference type="NCBI Taxonomy" id="34168"/>
    <lineage>
        <taxon>Eukaryota</taxon>
        <taxon>Viridiplantae</taxon>
        <taxon>Streptophyta</taxon>
        <taxon>Embryophyta</taxon>
        <taxon>Tracheophyta</taxon>
        <taxon>Lycopodiopsida</taxon>
        <taxon>Lycopodiales</taxon>
        <taxon>Lycopodiaceae</taxon>
        <taxon>Lycopodioideae</taxon>
        <taxon>Diphasiastrum</taxon>
    </lineage>
</organism>
<evidence type="ECO:0000313" key="1">
    <source>
        <dbReference type="EMBL" id="KAJ7565906.1"/>
    </source>
</evidence>